<sequence length="113" mass="12724">MLGAIWVDPYSLPTMTAQQSVGLCVSDCLDKFLRVIEADGLLIDVCWKALELDPKIAQQSLAIKALRSQHNLDVGRLLPFEILCRLCLIPSSTHRTLHQPRLSRFNARVLQTK</sequence>
<evidence type="ECO:0000313" key="1">
    <source>
        <dbReference type="EMBL" id="CAE2287244.1"/>
    </source>
</evidence>
<name>A0A7S4K8N0_GUITH</name>
<reference evidence="1" key="1">
    <citation type="submission" date="2021-01" db="EMBL/GenBank/DDBJ databases">
        <authorList>
            <person name="Corre E."/>
            <person name="Pelletier E."/>
            <person name="Niang G."/>
            <person name="Scheremetjew M."/>
            <person name="Finn R."/>
            <person name="Kale V."/>
            <person name="Holt S."/>
            <person name="Cochrane G."/>
            <person name="Meng A."/>
            <person name="Brown T."/>
            <person name="Cohen L."/>
        </authorList>
    </citation>
    <scope>NUCLEOTIDE SEQUENCE</scope>
    <source>
        <strain evidence="1">CCMP 2712</strain>
    </source>
</reference>
<protein>
    <submittedName>
        <fullName evidence="1">Uncharacterized protein</fullName>
    </submittedName>
</protein>
<organism evidence="1">
    <name type="scientific">Guillardia theta</name>
    <name type="common">Cryptophyte</name>
    <name type="synonym">Cryptomonas phi</name>
    <dbReference type="NCBI Taxonomy" id="55529"/>
    <lineage>
        <taxon>Eukaryota</taxon>
        <taxon>Cryptophyceae</taxon>
        <taxon>Pyrenomonadales</taxon>
        <taxon>Geminigeraceae</taxon>
        <taxon>Guillardia</taxon>
    </lineage>
</organism>
<dbReference type="AlphaFoldDB" id="A0A7S4K8N0"/>
<dbReference type="EMBL" id="HBKN01013290">
    <property type="protein sequence ID" value="CAE2287244.1"/>
    <property type="molecule type" value="Transcribed_RNA"/>
</dbReference>
<proteinExistence type="predicted"/>
<accession>A0A7S4K8N0</accession>
<gene>
    <name evidence="1" type="ORF">GTHE00462_LOCUS10371</name>
</gene>